<protein>
    <recommendedName>
        <fullName evidence="3">Purple acid phosphatase</fullName>
        <ecNumber evidence="3">3.1.3.2</ecNumber>
    </recommendedName>
</protein>
<dbReference type="Gene3D" id="2.60.40.380">
    <property type="entry name" value="Purple acid phosphatase-like, N-terminal"/>
    <property type="match status" value="1"/>
</dbReference>
<dbReference type="FunCoup" id="F2TXS7">
    <property type="interactions" value="35"/>
</dbReference>
<feature type="domain" description="Calcineurin-like phosphoesterase" evidence="4">
    <location>
        <begin position="143"/>
        <end position="352"/>
    </location>
</feature>
<feature type="signal peptide" evidence="3">
    <location>
        <begin position="1"/>
        <end position="21"/>
    </location>
</feature>
<dbReference type="Proteomes" id="UP000007799">
    <property type="component" value="Unassembled WGS sequence"/>
</dbReference>
<dbReference type="OMA" id="WNLWFEY"/>
<feature type="domain" description="Purple acid phosphatase C-terminal" evidence="5">
    <location>
        <begin position="379"/>
        <end position="432"/>
    </location>
</feature>
<name>F2TXS7_SALR5</name>
<dbReference type="RefSeq" id="XP_004998361.1">
    <property type="nucleotide sequence ID" value="XM_004998304.1"/>
</dbReference>
<feature type="chain" id="PRO_5005129356" description="Purple acid phosphatase" evidence="3">
    <location>
        <begin position="22"/>
        <end position="445"/>
    </location>
</feature>
<dbReference type="Pfam" id="PF16656">
    <property type="entry name" value="Pur_ac_phosph_N"/>
    <property type="match status" value="1"/>
</dbReference>
<dbReference type="SUPFAM" id="SSF49363">
    <property type="entry name" value="Purple acid phosphatase, N-terminal domain"/>
    <property type="match status" value="1"/>
</dbReference>
<dbReference type="GeneID" id="16078956"/>
<keyword evidence="1 3" id="KW-0732">Signal</keyword>
<dbReference type="CDD" id="cd00839">
    <property type="entry name" value="MPP_PAPs"/>
    <property type="match status" value="1"/>
</dbReference>
<reference evidence="7" key="1">
    <citation type="submission" date="2009-08" db="EMBL/GenBank/DDBJ databases">
        <title>Annotation of Salpingoeca rosetta.</title>
        <authorList>
            <consortium name="The Broad Institute Genome Sequencing Platform"/>
            <person name="Russ C."/>
            <person name="Cuomo C."/>
            <person name="Burger G."/>
            <person name="Gray M.W."/>
            <person name="Holland P.W.H."/>
            <person name="King N."/>
            <person name="Lang F.B.F."/>
            <person name="Roger A.J."/>
            <person name="Ruiz-Trillo I."/>
            <person name="Young S.K."/>
            <person name="Zeng Q."/>
            <person name="Gargeya S."/>
            <person name="Alvarado L."/>
            <person name="Berlin A."/>
            <person name="Chapman S.B."/>
            <person name="Chen Z."/>
            <person name="Freedman E."/>
            <person name="Gellesch M."/>
            <person name="Goldberg J."/>
            <person name="Griggs A."/>
            <person name="Gujja S."/>
            <person name="Heilman E."/>
            <person name="Heiman D."/>
            <person name="Howarth C."/>
            <person name="Mehta T."/>
            <person name="Neiman D."/>
            <person name="Pearson M."/>
            <person name="Roberts A."/>
            <person name="Saif S."/>
            <person name="Shea T."/>
            <person name="Shenoy N."/>
            <person name="Sisk P."/>
            <person name="Stolte C."/>
            <person name="Sykes S."/>
            <person name="White J."/>
            <person name="Yandava C."/>
            <person name="Haas B."/>
            <person name="Nusbaum C."/>
            <person name="Birren B."/>
        </authorList>
    </citation>
    <scope>NUCLEOTIDE SEQUENCE [LARGE SCALE GENOMIC DNA]</scope>
    <source>
        <strain evidence="7">ATCC 50818</strain>
    </source>
</reference>
<evidence type="ECO:0000256" key="1">
    <source>
        <dbReference type="ARBA" id="ARBA00022729"/>
    </source>
</evidence>
<dbReference type="OrthoDB" id="45007at2759"/>
<evidence type="ECO:0000256" key="2">
    <source>
        <dbReference type="ARBA" id="ARBA00023180"/>
    </source>
</evidence>
<feature type="domain" description="Purple acid phosphatase N-terminal" evidence="6">
    <location>
        <begin position="40"/>
        <end position="134"/>
    </location>
</feature>
<dbReference type="Gene3D" id="3.60.21.10">
    <property type="match status" value="1"/>
</dbReference>
<dbReference type="GO" id="GO:0003993">
    <property type="term" value="F:acid phosphatase activity"/>
    <property type="evidence" value="ECO:0007669"/>
    <property type="project" value="UniProtKB-EC"/>
</dbReference>
<dbReference type="PANTHER" id="PTHR45867:SF3">
    <property type="entry name" value="ACID PHOSPHATASE TYPE 7"/>
    <property type="match status" value="1"/>
</dbReference>
<dbReference type="InterPro" id="IPR029052">
    <property type="entry name" value="Metallo-depent_PP-like"/>
</dbReference>
<evidence type="ECO:0000259" key="4">
    <source>
        <dbReference type="Pfam" id="PF00149"/>
    </source>
</evidence>
<evidence type="ECO:0000313" key="8">
    <source>
        <dbReference type="Proteomes" id="UP000007799"/>
    </source>
</evidence>
<dbReference type="STRING" id="946362.F2TXS7"/>
<dbReference type="InParanoid" id="F2TXS7"/>
<comment type="catalytic activity">
    <reaction evidence="3">
        <text>a phosphate monoester + H2O = an alcohol + phosphate</text>
        <dbReference type="Rhea" id="RHEA:15017"/>
        <dbReference type="ChEBI" id="CHEBI:15377"/>
        <dbReference type="ChEBI" id="CHEBI:30879"/>
        <dbReference type="ChEBI" id="CHEBI:43474"/>
        <dbReference type="ChEBI" id="CHEBI:67140"/>
        <dbReference type="EC" id="3.1.3.2"/>
    </reaction>
</comment>
<keyword evidence="2" id="KW-0325">Glycoprotein</keyword>
<proteinExistence type="inferred from homology"/>
<accession>F2TXS7</accession>
<dbReference type="InterPro" id="IPR041792">
    <property type="entry name" value="MPP_PAP"/>
</dbReference>
<dbReference type="SUPFAM" id="SSF56300">
    <property type="entry name" value="Metallo-dependent phosphatases"/>
    <property type="match status" value="1"/>
</dbReference>
<dbReference type="AlphaFoldDB" id="F2TXS7"/>
<organism evidence="8">
    <name type="scientific">Salpingoeca rosetta (strain ATCC 50818 / BSB-021)</name>
    <dbReference type="NCBI Taxonomy" id="946362"/>
    <lineage>
        <taxon>Eukaryota</taxon>
        <taxon>Choanoflagellata</taxon>
        <taxon>Craspedida</taxon>
        <taxon>Salpingoecidae</taxon>
        <taxon>Salpingoeca</taxon>
    </lineage>
</organism>
<gene>
    <name evidence="7" type="ORF">PTSG_11654</name>
</gene>
<dbReference type="GO" id="GO:0046872">
    <property type="term" value="F:metal ion binding"/>
    <property type="evidence" value="ECO:0007669"/>
    <property type="project" value="InterPro"/>
</dbReference>
<evidence type="ECO:0000313" key="7">
    <source>
        <dbReference type="EMBL" id="EGD76186.1"/>
    </source>
</evidence>
<dbReference type="Pfam" id="PF00149">
    <property type="entry name" value="Metallophos"/>
    <property type="match status" value="1"/>
</dbReference>
<dbReference type="InterPro" id="IPR015914">
    <property type="entry name" value="PAPs_N"/>
</dbReference>
<evidence type="ECO:0000259" key="6">
    <source>
        <dbReference type="Pfam" id="PF16656"/>
    </source>
</evidence>
<keyword evidence="3" id="KW-0378">Hydrolase</keyword>
<dbReference type="EMBL" id="GL832956">
    <property type="protein sequence ID" value="EGD76186.1"/>
    <property type="molecule type" value="Genomic_DNA"/>
</dbReference>
<comment type="similarity">
    <text evidence="3">Belongs to the metallophosphoesterase superfamily. Purple acid phosphatase family.</text>
</comment>
<evidence type="ECO:0000259" key="5">
    <source>
        <dbReference type="Pfam" id="PF14008"/>
    </source>
</evidence>
<dbReference type="InterPro" id="IPR004843">
    <property type="entry name" value="Calcineurin-like_PHP"/>
</dbReference>
<dbReference type="PANTHER" id="PTHR45867">
    <property type="entry name" value="PURPLE ACID PHOSPHATASE"/>
    <property type="match status" value="1"/>
</dbReference>
<dbReference type="EC" id="3.1.3.2" evidence="3"/>
<dbReference type="Pfam" id="PF14008">
    <property type="entry name" value="Metallophos_C"/>
    <property type="match status" value="1"/>
</dbReference>
<sequence>MAVRVVLVTVVAVIVVATAGGRDGVASAAPVATQGSGTQPQQLHLALTNDLSQRTVSYVTLESTDRSVTTFGASPSQLTRRVNCTNRPFTDGGLTHRTIYLHECVLSNLDFATRYFYKVGDGDAVWSPVLNFTTWARDDPELTLAVYGDMGVINARSLKPLQQDLAEGGYDLILHVGDFAYNMDTDEGKRGDAFMNMIEPLAGHVPYMTCLGNHETAYNFSHYTERFAAIAQTTTSGNNWWFSWDVSVVHFVALSSEIYYNFYLYPYVKITEQLQWLERDLQRVDRSKTPFVVVYLHRPLYCSNTDDLPDCSLDTQHIREGFTHQGQFYPGLDAFMYKYNVNLVLVAHEHSYERTWPVYNSTVDPTQTNPHVYHNPQYPTHIVSGAGGCDEDLDYYDELHHGPWSLVRSASYGYGHLHIVNSTHLHWTQFLAEGRNGTDEFWCVS</sequence>
<keyword evidence="8" id="KW-1185">Reference proteome</keyword>
<dbReference type="eggNOG" id="KOG1378">
    <property type="taxonomic scope" value="Eukaryota"/>
</dbReference>
<dbReference type="InterPro" id="IPR008963">
    <property type="entry name" value="Purple_acid_Pase-like_N"/>
</dbReference>
<evidence type="ECO:0000256" key="3">
    <source>
        <dbReference type="RuleBase" id="RU361203"/>
    </source>
</evidence>
<dbReference type="KEGG" id="sre:PTSG_11654"/>
<dbReference type="InterPro" id="IPR025733">
    <property type="entry name" value="PAPs_C"/>
</dbReference>